<protein>
    <submittedName>
        <fullName evidence="1">Uncharacterized protein</fullName>
    </submittedName>
</protein>
<comment type="caution">
    <text evidence="1">The sequence shown here is derived from an EMBL/GenBank/DDBJ whole genome shotgun (WGS) entry which is preliminary data.</text>
</comment>
<proteinExistence type="predicted"/>
<dbReference type="AlphaFoldDB" id="A0A0F9STW2"/>
<name>A0A0F9STW2_9ZZZZ</name>
<dbReference type="EMBL" id="LAZR01002237">
    <property type="protein sequence ID" value="KKN32648.1"/>
    <property type="molecule type" value="Genomic_DNA"/>
</dbReference>
<evidence type="ECO:0000313" key="1">
    <source>
        <dbReference type="EMBL" id="KKN32648.1"/>
    </source>
</evidence>
<organism evidence="1">
    <name type="scientific">marine sediment metagenome</name>
    <dbReference type="NCBI Taxonomy" id="412755"/>
    <lineage>
        <taxon>unclassified sequences</taxon>
        <taxon>metagenomes</taxon>
        <taxon>ecological metagenomes</taxon>
    </lineage>
</organism>
<accession>A0A0F9STW2</accession>
<gene>
    <name evidence="1" type="ORF">LCGC14_0811710</name>
</gene>
<reference evidence="1" key="1">
    <citation type="journal article" date="2015" name="Nature">
        <title>Complex archaea that bridge the gap between prokaryotes and eukaryotes.</title>
        <authorList>
            <person name="Spang A."/>
            <person name="Saw J.H."/>
            <person name="Jorgensen S.L."/>
            <person name="Zaremba-Niedzwiedzka K."/>
            <person name="Martijn J."/>
            <person name="Lind A.E."/>
            <person name="van Eijk R."/>
            <person name="Schleper C."/>
            <person name="Guy L."/>
            <person name="Ettema T.J."/>
        </authorList>
    </citation>
    <scope>NUCLEOTIDE SEQUENCE</scope>
</reference>
<sequence length="151" mass="17589">MIKPYVFPLLSVLIGLNNKYQMLYCFPSLTKIQQLLIDFHGVKKSTRTLIRWFGVLEKAGYVERVRRTSHDPELGMVFRSTLSKVKQKGYKAMKNFGVPVWTILKKISRKLKYPGGREDIPDRIPVPVSDQVHKKEMRAVWDKKKAQIVKT</sequence>